<dbReference type="EMBL" id="LZRT01000072">
    <property type="protein sequence ID" value="OUM87613.1"/>
    <property type="molecule type" value="Genomic_DNA"/>
</dbReference>
<reference evidence="5" key="1">
    <citation type="submission" date="2016-06" db="EMBL/GenBank/DDBJ databases">
        <authorList>
            <person name="Nascimento L."/>
            <person name="Pereira R.V."/>
            <person name="Martins L.F."/>
            <person name="Quaggio R.B."/>
            <person name="Silva A.M."/>
            <person name="Setubal J.C."/>
        </authorList>
    </citation>
    <scope>NUCLEOTIDE SEQUENCE [LARGE SCALE GENOMIC DNA]</scope>
</reference>
<evidence type="ECO:0000256" key="1">
    <source>
        <dbReference type="SAM" id="MobiDB-lite"/>
    </source>
</evidence>
<dbReference type="CDD" id="cd15787">
    <property type="entry name" value="YycH_N"/>
    <property type="match status" value="1"/>
</dbReference>
<dbReference type="Gene3D" id="3.30.310.160">
    <property type="entry name" value="YycH protein, domain 2"/>
    <property type="match status" value="1"/>
</dbReference>
<gene>
    <name evidence="4" type="ORF">BAA01_04905</name>
</gene>
<feature type="region of interest" description="Disordered" evidence="1">
    <location>
        <begin position="211"/>
        <end position="256"/>
    </location>
</feature>
<accession>A0A1Y3PJT5</accession>
<dbReference type="AlphaFoldDB" id="A0A1Y3PJT5"/>
<dbReference type="InterPro" id="IPR009996">
    <property type="entry name" value="YycH"/>
</dbReference>
<dbReference type="Proteomes" id="UP000196475">
    <property type="component" value="Unassembled WGS sequence"/>
</dbReference>
<keyword evidence="2" id="KW-0472">Membrane</keyword>
<sequence>MNELQRRMIETGKSILLVFLVLLSIFLTWLLWYQRPPFTAVEKNYTSIPPLGEERKPEQLIAPQVIYFHESGTHRMALPYSHPHRMALEKLSEWKVRNLEAVSWAELDWLGMRRAVGIELEYGFRVPLKELSVIWEGVEAGAGQMEAVTRLWAWSGAEGQIWLYFIDQERRQAARGVVEAEPPEWQMLLQSAAGLPKVHFYPASQAANRLPAAKSPSSGAASPAAASSPDSPPSGVVPAESGKEGEPAPASEGAPEGWYLPAAPLEVAEEVVRLEPITLEMINPYLFVDPSYIREMITRDGVSVYTDGSRSLQVEPSRLRLVYDAPMAFSQASQGNERMGYSGMAVQFVNQHGGWTGDYLIDGYQQFRQEQIRLHFRFYHGPYPVYGTGGTGEDGRLLVSMQPEAQVISLERPLYRLGQRLKRQSRILPAGDVVYQRLLQLQREGVPVRQARVAYRMELAKGQVRLVPGWVLAEPSGAFRWLDAAE</sequence>
<keyword evidence="2" id="KW-0812">Transmembrane</keyword>
<evidence type="ECO:0000313" key="4">
    <source>
        <dbReference type="EMBL" id="OUM87613.1"/>
    </source>
</evidence>
<comment type="caution">
    <text evidence="4">The sequence shown here is derived from an EMBL/GenBank/DDBJ whole genome shotgun (WGS) entry which is preliminary data.</text>
</comment>
<dbReference type="Pfam" id="PF07435">
    <property type="entry name" value="YycH"/>
    <property type="match status" value="2"/>
</dbReference>
<feature type="domain" description="Regulatory protein YycH" evidence="3">
    <location>
        <begin position="256"/>
        <end position="471"/>
    </location>
</feature>
<feature type="transmembrane region" description="Helical" evidence="2">
    <location>
        <begin position="12"/>
        <end position="33"/>
    </location>
</feature>
<keyword evidence="2" id="KW-1133">Transmembrane helix</keyword>
<protein>
    <recommendedName>
        <fullName evidence="3">Regulatory protein YycH domain-containing protein</fullName>
    </recommendedName>
</protein>
<organism evidence="4 5">
    <name type="scientific">Bacillus thermozeamaize</name>
    <dbReference type="NCBI Taxonomy" id="230954"/>
    <lineage>
        <taxon>Bacteria</taxon>
        <taxon>Bacillati</taxon>
        <taxon>Bacillota</taxon>
        <taxon>Bacilli</taxon>
        <taxon>Bacillales</taxon>
        <taxon>Bacillaceae</taxon>
        <taxon>Bacillus</taxon>
    </lineage>
</organism>
<proteinExistence type="predicted"/>
<feature type="domain" description="Regulatory protein YycH" evidence="3">
    <location>
        <begin position="10"/>
        <end position="130"/>
    </location>
</feature>
<evidence type="ECO:0000259" key="3">
    <source>
        <dbReference type="Pfam" id="PF07435"/>
    </source>
</evidence>
<dbReference type="InterPro" id="IPR042274">
    <property type="entry name" value="YycH/YycI_2"/>
</dbReference>
<evidence type="ECO:0000256" key="2">
    <source>
        <dbReference type="SAM" id="Phobius"/>
    </source>
</evidence>
<evidence type="ECO:0000313" key="5">
    <source>
        <dbReference type="Proteomes" id="UP000196475"/>
    </source>
</evidence>
<name>A0A1Y3PJT5_9BACI</name>
<feature type="compositionally biased region" description="Low complexity" evidence="1">
    <location>
        <begin position="211"/>
        <end position="239"/>
    </location>
</feature>